<proteinExistence type="predicted"/>
<dbReference type="Proteomes" id="UP000792457">
    <property type="component" value="Unassembled WGS sequence"/>
</dbReference>
<reference evidence="3" key="2">
    <citation type="submission" date="2017-10" db="EMBL/GenBank/DDBJ databases">
        <title>Ladona fulva Genome sequencing and assembly.</title>
        <authorList>
            <person name="Murali S."/>
            <person name="Richards S."/>
            <person name="Bandaranaike D."/>
            <person name="Bellair M."/>
            <person name="Blankenburg K."/>
            <person name="Chao H."/>
            <person name="Dinh H."/>
            <person name="Doddapaneni H."/>
            <person name="Dugan-Rocha S."/>
            <person name="Elkadiri S."/>
            <person name="Gnanaolivu R."/>
            <person name="Hernandez B."/>
            <person name="Skinner E."/>
            <person name="Javaid M."/>
            <person name="Lee S."/>
            <person name="Li M."/>
            <person name="Ming W."/>
            <person name="Munidasa M."/>
            <person name="Muniz J."/>
            <person name="Nguyen L."/>
            <person name="Hughes D."/>
            <person name="Osuji N."/>
            <person name="Pu L.-L."/>
            <person name="Puazo M."/>
            <person name="Qu C."/>
            <person name="Quiroz J."/>
            <person name="Raj R."/>
            <person name="Weissenberger G."/>
            <person name="Xin Y."/>
            <person name="Zou X."/>
            <person name="Han Y."/>
            <person name="Worley K."/>
            <person name="Muzny D."/>
            <person name="Gibbs R."/>
        </authorList>
    </citation>
    <scope>NUCLEOTIDE SEQUENCE</scope>
    <source>
        <strain evidence="3">Sampled in the wild</strain>
    </source>
</reference>
<dbReference type="Gene3D" id="3.10.100.10">
    <property type="entry name" value="Mannose-Binding Protein A, subunit A"/>
    <property type="match status" value="1"/>
</dbReference>
<dbReference type="InterPro" id="IPR016186">
    <property type="entry name" value="C-type_lectin-like/link_sf"/>
</dbReference>
<keyword evidence="2" id="KW-0732">Signal</keyword>
<organism evidence="3 4">
    <name type="scientific">Ladona fulva</name>
    <name type="common">Scarce chaser dragonfly</name>
    <name type="synonym">Libellula fulva</name>
    <dbReference type="NCBI Taxonomy" id="123851"/>
    <lineage>
        <taxon>Eukaryota</taxon>
        <taxon>Metazoa</taxon>
        <taxon>Ecdysozoa</taxon>
        <taxon>Arthropoda</taxon>
        <taxon>Hexapoda</taxon>
        <taxon>Insecta</taxon>
        <taxon>Pterygota</taxon>
        <taxon>Palaeoptera</taxon>
        <taxon>Odonata</taxon>
        <taxon>Epiprocta</taxon>
        <taxon>Anisoptera</taxon>
        <taxon>Libelluloidea</taxon>
        <taxon>Libellulidae</taxon>
        <taxon>Ladona</taxon>
    </lineage>
</organism>
<comment type="caution">
    <text evidence="3">The sequence shown here is derived from an EMBL/GenBank/DDBJ whole genome shotgun (WGS) entry which is preliminary data.</text>
</comment>
<evidence type="ECO:0008006" key="5">
    <source>
        <dbReference type="Google" id="ProtNLM"/>
    </source>
</evidence>
<evidence type="ECO:0000256" key="1">
    <source>
        <dbReference type="SAM" id="MobiDB-lite"/>
    </source>
</evidence>
<keyword evidence="4" id="KW-1185">Reference proteome</keyword>
<dbReference type="OrthoDB" id="7357196at2759"/>
<gene>
    <name evidence="3" type="ORF">J437_LFUL018611</name>
</gene>
<dbReference type="CDD" id="cd00037">
    <property type="entry name" value="CLECT"/>
    <property type="match status" value="1"/>
</dbReference>
<feature type="non-terminal residue" evidence="3">
    <location>
        <position position="124"/>
    </location>
</feature>
<protein>
    <recommendedName>
        <fullName evidence="5">C-type lectin domain-containing protein</fullName>
    </recommendedName>
</protein>
<name>A0A8K0KP49_LADFU</name>
<dbReference type="SUPFAM" id="SSF56436">
    <property type="entry name" value="C-type lectin-like"/>
    <property type="match status" value="1"/>
</dbReference>
<feature type="compositionally biased region" description="Basic and acidic residues" evidence="1">
    <location>
        <begin position="26"/>
        <end position="36"/>
    </location>
</feature>
<dbReference type="InterPro" id="IPR016187">
    <property type="entry name" value="CTDL_fold"/>
</dbReference>
<feature type="region of interest" description="Disordered" evidence="1">
    <location>
        <begin position="24"/>
        <end position="44"/>
    </location>
</feature>
<feature type="chain" id="PRO_5035449302" description="C-type lectin domain-containing protein" evidence="2">
    <location>
        <begin position="27"/>
        <end position="124"/>
    </location>
</feature>
<sequence length="124" mass="13917">MPTMKRFLTFVFVATLLSLSEQSSHSGDHAAEEESSVHLQSGVPPPDYQYIQGVGYYKFETTQRNFLNAQRYCQNSGAHLAILDTQAEAEAVANYFRPIIPNENELVSIGFGDFFGKGQLFKIF</sequence>
<accession>A0A8K0KP49</accession>
<dbReference type="EMBL" id="KZ309464">
    <property type="protein sequence ID" value="KAG8238884.1"/>
    <property type="molecule type" value="Genomic_DNA"/>
</dbReference>
<reference evidence="3" key="1">
    <citation type="submission" date="2013-04" db="EMBL/GenBank/DDBJ databases">
        <authorList>
            <person name="Qu J."/>
            <person name="Murali S.C."/>
            <person name="Bandaranaike D."/>
            <person name="Bellair M."/>
            <person name="Blankenburg K."/>
            <person name="Chao H."/>
            <person name="Dinh H."/>
            <person name="Doddapaneni H."/>
            <person name="Downs B."/>
            <person name="Dugan-Rocha S."/>
            <person name="Elkadiri S."/>
            <person name="Gnanaolivu R.D."/>
            <person name="Hernandez B."/>
            <person name="Javaid M."/>
            <person name="Jayaseelan J.C."/>
            <person name="Lee S."/>
            <person name="Li M."/>
            <person name="Ming W."/>
            <person name="Munidasa M."/>
            <person name="Muniz J."/>
            <person name="Nguyen L."/>
            <person name="Ongeri F."/>
            <person name="Osuji N."/>
            <person name="Pu L.-L."/>
            <person name="Puazo M."/>
            <person name="Qu C."/>
            <person name="Quiroz J."/>
            <person name="Raj R."/>
            <person name="Weissenberger G."/>
            <person name="Xin Y."/>
            <person name="Zou X."/>
            <person name="Han Y."/>
            <person name="Richards S."/>
            <person name="Worley K."/>
            <person name="Muzny D."/>
            <person name="Gibbs R."/>
        </authorList>
    </citation>
    <scope>NUCLEOTIDE SEQUENCE</scope>
    <source>
        <strain evidence="3">Sampled in the wild</strain>
    </source>
</reference>
<feature type="signal peptide" evidence="2">
    <location>
        <begin position="1"/>
        <end position="26"/>
    </location>
</feature>
<evidence type="ECO:0000256" key="2">
    <source>
        <dbReference type="SAM" id="SignalP"/>
    </source>
</evidence>
<evidence type="ECO:0000313" key="4">
    <source>
        <dbReference type="Proteomes" id="UP000792457"/>
    </source>
</evidence>
<evidence type="ECO:0000313" key="3">
    <source>
        <dbReference type="EMBL" id="KAG8238884.1"/>
    </source>
</evidence>
<dbReference type="AlphaFoldDB" id="A0A8K0KP49"/>